<protein>
    <recommendedName>
        <fullName evidence="4">RING-type domain-containing protein</fullName>
    </recommendedName>
</protein>
<dbReference type="PhylomeDB" id="K6V077"/>
<dbReference type="OrthoDB" id="372734at2759"/>
<dbReference type="KEGG" id="pcy:PCYB_004380"/>
<evidence type="ECO:0008006" key="4">
    <source>
        <dbReference type="Google" id="ProtNLM"/>
    </source>
</evidence>
<accession>K6V077</accession>
<dbReference type="EMBL" id="DF157599">
    <property type="protein sequence ID" value="GAB69689.1"/>
    <property type="molecule type" value="Genomic_DNA"/>
</dbReference>
<dbReference type="VEuPathDB" id="PlasmoDB:PCYB_004380"/>
<evidence type="ECO:0000313" key="3">
    <source>
        <dbReference type="Proteomes" id="UP000006319"/>
    </source>
</evidence>
<organism evidence="2 3">
    <name type="scientific">Plasmodium cynomolgi (strain B)</name>
    <dbReference type="NCBI Taxonomy" id="1120755"/>
    <lineage>
        <taxon>Eukaryota</taxon>
        <taxon>Sar</taxon>
        <taxon>Alveolata</taxon>
        <taxon>Apicomplexa</taxon>
        <taxon>Aconoidasida</taxon>
        <taxon>Haemosporida</taxon>
        <taxon>Plasmodiidae</taxon>
        <taxon>Plasmodium</taxon>
        <taxon>Plasmodium (Plasmodium)</taxon>
    </lineage>
</organism>
<feature type="non-terminal residue" evidence="2">
    <location>
        <position position="128"/>
    </location>
</feature>
<gene>
    <name evidence="2" type="ORF">PCYB_004380</name>
</gene>
<dbReference type="AlphaFoldDB" id="K6V077"/>
<keyword evidence="1" id="KW-0732">Signal</keyword>
<sequence length="128" mass="14992">MKKIILSISAVKPMCMSCFFIFINLIHCHPVVCLSCFGHHFPPENATTCAICTSPEKDTPMHTHRQQLALAKKELQIIMSLLKYKNRHTPPSEIFLNYFVNVNYCLKNLYLFLNLHQTLIFYRNWIFA</sequence>
<feature type="signal peptide" evidence="1">
    <location>
        <begin position="1"/>
        <end position="28"/>
    </location>
</feature>
<dbReference type="Proteomes" id="UP000006319">
    <property type="component" value="Unassembled WGS sequence"/>
</dbReference>
<keyword evidence="3" id="KW-1185">Reference proteome</keyword>
<dbReference type="GeneID" id="14696231"/>
<name>K6V077_PLACD</name>
<dbReference type="RefSeq" id="XP_004227907.1">
    <property type="nucleotide sequence ID" value="XM_004227859.1"/>
</dbReference>
<evidence type="ECO:0000256" key="1">
    <source>
        <dbReference type="SAM" id="SignalP"/>
    </source>
</evidence>
<proteinExistence type="predicted"/>
<feature type="chain" id="PRO_5003897681" description="RING-type domain-containing protein" evidence="1">
    <location>
        <begin position="29"/>
        <end position="128"/>
    </location>
</feature>
<evidence type="ECO:0000313" key="2">
    <source>
        <dbReference type="EMBL" id="GAB69689.1"/>
    </source>
</evidence>
<reference evidence="2 3" key="1">
    <citation type="journal article" date="2012" name="Nat. Genet.">
        <title>Plasmodium cynomolgi genome sequences provide insight into Plasmodium vivax and the monkey malaria clade.</title>
        <authorList>
            <person name="Tachibana S."/>
            <person name="Sullivan S.A."/>
            <person name="Kawai S."/>
            <person name="Nakamura S."/>
            <person name="Kim H.R."/>
            <person name="Goto N."/>
            <person name="Arisue N."/>
            <person name="Palacpac N.M.Q."/>
            <person name="Honma H."/>
            <person name="Yagi M."/>
            <person name="Tougan T."/>
            <person name="Katakai Y."/>
            <person name="Kaneko O."/>
            <person name="Mita T."/>
            <person name="Kita K."/>
            <person name="Yasutomi Y."/>
            <person name="Sutton P.L."/>
            <person name="Shakhbatyan R."/>
            <person name="Horii T."/>
            <person name="Yasunaga T."/>
            <person name="Barnwell J.W."/>
            <person name="Escalante A.A."/>
            <person name="Carlton J.M."/>
            <person name="Tanabe K."/>
        </authorList>
    </citation>
    <scope>NUCLEOTIDE SEQUENCE [LARGE SCALE GENOMIC DNA]</scope>
    <source>
        <strain evidence="2 3">B</strain>
    </source>
</reference>